<dbReference type="STRING" id="521096.Tpau_0574"/>
<evidence type="ECO:0000313" key="2">
    <source>
        <dbReference type="EMBL" id="ADG77214.1"/>
    </source>
</evidence>
<keyword evidence="1" id="KW-1133">Transmembrane helix</keyword>
<evidence type="ECO:0000313" key="3">
    <source>
        <dbReference type="Proteomes" id="UP000001213"/>
    </source>
</evidence>
<dbReference type="Proteomes" id="UP000001213">
    <property type="component" value="Chromosome"/>
</dbReference>
<dbReference type="AlphaFoldDB" id="D5USE7"/>
<accession>D5USE7</accession>
<dbReference type="KEGG" id="tpr:Tpau_0574"/>
<sequence>MSNRTFRQSLLYYLRVFVSLCALTVPGSTVGFVLAD</sequence>
<protein>
    <submittedName>
        <fullName evidence="2">Uncharacterized protein</fullName>
    </submittedName>
</protein>
<organism evidence="2 3">
    <name type="scientific">Tsukamurella paurometabola (strain ATCC 8368 / DSM 20162 / CCUG 35730 / CIP 100753 / JCM 10117 / KCTC 9821 / NBRC 16120 / NCIMB 702349 / NCTC 13040)</name>
    <name type="common">Corynebacterium paurometabolum</name>
    <dbReference type="NCBI Taxonomy" id="521096"/>
    <lineage>
        <taxon>Bacteria</taxon>
        <taxon>Bacillati</taxon>
        <taxon>Actinomycetota</taxon>
        <taxon>Actinomycetes</taxon>
        <taxon>Mycobacteriales</taxon>
        <taxon>Tsukamurellaceae</taxon>
        <taxon>Tsukamurella</taxon>
    </lineage>
</organism>
<gene>
    <name evidence="2" type="ordered locus">Tpau_0574</name>
</gene>
<keyword evidence="3" id="KW-1185">Reference proteome</keyword>
<keyword evidence="1" id="KW-0812">Transmembrane</keyword>
<reference evidence="3" key="1">
    <citation type="submission" date="2010-03" db="EMBL/GenBank/DDBJ databases">
        <title>The complete chromosome of Tsukamurella paurometabola DSM 20162.</title>
        <authorList>
            <consortium name="US DOE Joint Genome Institute (JGI-PGF)"/>
            <person name="Lucas S."/>
            <person name="Copeland A."/>
            <person name="Lapidus A."/>
            <person name="Glavina del Rio T."/>
            <person name="Dalin E."/>
            <person name="Tice H."/>
            <person name="Bruce D."/>
            <person name="Goodwin L."/>
            <person name="Pitluck S."/>
            <person name="Kyrpides N."/>
            <person name="Mavromatis K."/>
            <person name="Ivanova N."/>
            <person name="Mikhailova N."/>
            <person name="Munk A.C."/>
            <person name="Brettin T."/>
            <person name="Detter J.C."/>
            <person name="Tapia R."/>
            <person name="Han C."/>
            <person name="Larimer F."/>
            <person name="Land M."/>
            <person name="Hauser L."/>
            <person name="Markowitz V."/>
            <person name="Cheng J.-F."/>
            <person name="Hugenholtz P."/>
            <person name="Woyke T."/>
            <person name="Wu D."/>
            <person name="Jando M."/>
            <person name="Brambilla E."/>
            <person name="Klenk H.-P."/>
            <person name="Eisen J.A."/>
        </authorList>
    </citation>
    <scope>NUCLEOTIDE SEQUENCE [LARGE SCALE GENOMIC DNA]</scope>
    <source>
        <strain evidence="3">ATCC 8368 / DSM 20162 / CCUG 35730 / CIP 100753 / JCM 10117 / KCTC 9821 / NBRC 16120 / NCIMB 702349 / NCTC 13040</strain>
    </source>
</reference>
<evidence type="ECO:0000256" key="1">
    <source>
        <dbReference type="SAM" id="Phobius"/>
    </source>
</evidence>
<name>D5USE7_TSUPD</name>
<dbReference type="HOGENOM" id="CLU_3359091_0_0_11"/>
<keyword evidence="1" id="KW-0472">Membrane</keyword>
<dbReference type="EMBL" id="CP001966">
    <property type="protein sequence ID" value="ADG77214.1"/>
    <property type="molecule type" value="Genomic_DNA"/>
</dbReference>
<reference evidence="2 3" key="2">
    <citation type="journal article" date="2011" name="Stand. Genomic Sci.">
        <title>Complete genome sequence of Tsukamurella paurometabola type strain (no. 33).</title>
        <authorList>
            <person name="Munk A.C."/>
            <person name="Lapidus A."/>
            <person name="Lucas S."/>
            <person name="Nolan M."/>
            <person name="Tice H."/>
            <person name="Cheng J.F."/>
            <person name="Del Rio T.G."/>
            <person name="Goodwin L."/>
            <person name="Pitluck S."/>
            <person name="Liolios K."/>
            <person name="Huntemann M."/>
            <person name="Ivanova N."/>
            <person name="Mavromatis K."/>
            <person name="Mikhailova N."/>
            <person name="Pati A."/>
            <person name="Chen A."/>
            <person name="Palaniappan K."/>
            <person name="Tapia R."/>
            <person name="Han C."/>
            <person name="Land M."/>
            <person name="Hauser L."/>
            <person name="Chang Y.J."/>
            <person name="Jeffries C.D."/>
            <person name="Brettin T."/>
            <person name="Yasawong M."/>
            <person name="Brambilla E.M."/>
            <person name="Rohde M."/>
            <person name="Sikorski J."/>
            <person name="Goker M."/>
            <person name="Detter J.C."/>
            <person name="Woyke T."/>
            <person name="Bristow J."/>
            <person name="Eisen J.A."/>
            <person name="Markowitz V."/>
            <person name="Hugenholtz P."/>
            <person name="Kyrpides N.C."/>
            <person name="Klenk H.P."/>
        </authorList>
    </citation>
    <scope>NUCLEOTIDE SEQUENCE [LARGE SCALE GENOMIC DNA]</scope>
    <source>
        <strain evidence="3">ATCC 8368 / DSM 20162 / CCUG 35730 / CIP 100753 / JCM 10117 / KCTC 9821 / NBRC 16120 / NCIMB 702349 / NCTC 13040</strain>
    </source>
</reference>
<proteinExistence type="predicted"/>
<feature type="transmembrane region" description="Helical" evidence="1">
    <location>
        <begin position="12"/>
        <end position="35"/>
    </location>
</feature>